<dbReference type="GO" id="GO:0016301">
    <property type="term" value="F:kinase activity"/>
    <property type="evidence" value="ECO:0007669"/>
    <property type="project" value="UniProtKB-KW"/>
</dbReference>
<dbReference type="GO" id="GO:0005737">
    <property type="term" value="C:cytoplasm"/>
    <property type="evidence" value="ECO:0007669"/>
    <property type="project" value="UniProtKB-SubCell"/>
</dbReference>
<keyword evidence="8" id="KW-0762">Sugar transport</keyword>
<dbReference type="PANTHER" id="PTHR46244:SF6">
    <property type="entry name" value="PHOSPHOENOLPYRUVATE-PROTEIN PHOSPHOTRANSFERASE"/>
    <property type="match status" value="1"/>
</dbReference>
<dbReference type="InterPro" id="IPR029016">
    <property type="entry name" value="GAF-like_dom_sf"/>
</dbReference>
<evidence type="ECO:0000256" key="5">
    <source>
        <dbReference type="ARBA" id="ARBA00012232"/>
    </source>
</evidence>
<dbReference type="PROSITE" id="PS00742">
    <property type="entry name" value="PEP_ENZYMES_2"/>
    <property type="match status" value="1"/>
</dbReference>
<keyword evidence="9" id="KW-0808">Transferase</keyword>
<dbReference type="Pfam" id="PF02896">
    <property type="entry name" value="PEP-utilizers_C"/>
    <property type="match status" value="1"/>
</dbReference>
<keyword evidence="11" id="KW-0479">Metal-binding</keyword>
<name>A0A8J2YQ02_9PROT</name>
<dbReference type="AlphaFoldDB" id="A0A8J2YQ02"/>
<dbReference type="GO" id="GO:0008965">
    <property type="term" value="F:phosphoenolpyruvate-protein phosphotransferase activity"/>
    <property type="evidence" value="ECO:0007669"/>
    <property type="project" value="UniProtKB-EC"/>
</dbReference>
<evidence type="ECO:0000256" key="10">
    <source>
        <dbReference type="ARBA" id="ARBA00022683"/>
    </source>
</evidence>
<evidence type="ECO:0000256" key="7">
    <source>
        <dbReference type="ARBA" id="ARBA00022490"/>
    </source>
</evidence>
<evidence type="ECO:0000313" key="15">
    <source>
        <dbReference type="EMBL" id="GGF00143.1"/>
    </source>
</evidence>
<reference evidence="15" key="1">
    <citation type="journal article" date="2014" name="Int. J. Syst. Evol. Microbiol.">
        <title>Complete genome sequence of Corynebacterium casei LMG S-19264T (=DSM 44701T), isolated from a smear-ripened cheese.</title>
        <authorList>
            <consortium name="US DOE Joint Genome Institute (JGI-PGF)"/>
            <person name="Walter F."/>
            <person name="Albersmeier A."/>
            <person name="Kalinowski J."/>
            <person name="Ruckert C."/>
        </authorList>
    </citation>
    <scope>NUCLEOTIDE SEQUENCE</scope>
    <source>
        <strain evidence="15">CGMCC 1.15725</strain>
    </source>
</reference>
<dbReference type="InterPro" id="IPR023151">
    <property type="entry name" value="PEP_util_CS"/>
</dbReference>
<evidence type="ECO:0000256" key="4">
    <source>
        <dbReference type="ARBA" id="ARBA00007837"/>
    </source>
</evidence>
<dbReference type="Gene3D" id="3.20.20.60">
    <property type="entry name" value="Phosphoenolpyruvate-binding domains"/>
    <property type="match status" value="1"/>
</dbReference>
<comment type="cofactor">
    <cofactor evidence="2">
        <name>Mg(2+)</name>
        <dbReference type="ChEBI" id="CHEBI:18420"/>
    </cofactor>
</comment>
<dbReference type="InterPro" id="IPR036637">
    <property type="entry name" value="Phosphohistidine_dom_sf"/>
</dbReference>
<dbReference type="PANTHER" id="PTHR46244">
    <property type="entry name" value="PHOSPHOENOLPYRUVATE-PROTEIN PHOSPHOTRANSFERASE"/>
    <property type="match status" value="1"/>
</dbReference>
<evidence type="ECO:0000313" key="16">
    <source>
        <dbReference type="Proteomes" id="UP000646365"/>
    </source>
</evidence>
<keyword evidence="6" id="KW-0813">Transport</keyword>
<organism evidence="15 16">
    <name type="scientific">Aliidongia dinghuensis</name>
    <dbReference type="NCBI Taxonomy" id="1867774"/>
    <lineage>
        <taxon>Bacteria</taxon>
        <taxon>Pseudomonadati</taxon>
        <taxon>Pseudomonadota</taxon>
        <taxon>Alphaproteobacteria</taxon>
        <taxon>Rhodospirillales</taxon>
        <taxon>Dongiaceae</taxon>
        <taxon>Aliidongia</taxon>
    </lineage>
</organism>
<dbReference type="SUPFAM" id="SSF47831">
    <property type="entry name" value="Enzyme I of the PEP:sugar phosphotransferase system HPr-binding (sub)domain"/>
    <property type="match status" value="1"/>
</dbReference>
<dbReference type="Gene3D" id="3.30.450.40">
    <property type="match status" value="1"/>
</dbReference>
<dbReference type="SUPFAM" id="SSF51621">
    <property type="entry name" value="Phosphoenolpyruvate/pyruvate domain"/>
    <property type="match status" value="1"/>
</dbReference>
<sequence>MEGRVGVTGARRLLGRLRDVMAGSGTAQERLDQIVQLIAADMEAEVCSAYIMRAGDILELCATEGLFPESVHRTRLRVGEGLVGVIAATARPLALSDAQAHPAFAYRPETGEEIYHSLMGVPILRSGRVSGVLVVQNRSQRHYTDEEIEALQTVAMVLAELIAAGALVDVEEQHPTDGIGTLPHRLDGVRLNAGLAIGTAVLHQPSIVINQLVAEDPEAESLRLDAAIGEMQRSIDRMLSASELAHGGEHRDILETYRMFAEDRGWLGRIREAVESGLTAEAAVQKVRDDTRARMKQISDPYIRERLTDLEDLANRLQHHLSGSVITAAAEVETDDVVLVARTMGPAELMDYDRARLRALVLEEGSPTAHVAVVARALDIPVVGRVKGALAQLEPGDQLVVDGDNAQVLVRPSEDVQAAVESRLAERRSRKAAYAALRELPAVTLDGIAIGLYMNAGLLIDLPELDATRAEGIGLYRTELPFMTRQDFPDVADQTALYTRVLDQAGDRPVAFRTLDIGGDKLLPYLPETVEENPAMGWRALRISLDHPAMLRTQLRAMLLAANGRLLQVMFPMVSEVAEFAAARRILDMELERACEHGVPLPSHLKVGVMLEVPALIWQLESLCRQVDFISVGSNDLMQFLFAKDRGNARLADRYDVLSPAALSCLGEIVRAADQYGVSLSLCGEMASSPVDAMALIGLGFRNLSMSPSAIGPVKAMIRTLDVGPLRQYLADATRQTSHSLREKLREFARDHGVSV</sequence>
<protein>
    <recommendedName>
        <fullName evidence="5">phosphoenolpyruvate--protein phosphotransferase</fullName>
        <ecNumber evidence="5">2.7.3.9</ecNumber>
    </recommendedName>
</protein>
<dbReference type="InterPro" id="IPR003018">
    <property type="entry name" value="GAF"/>
</dbReference>
<evidence type="ECO:0000256" key="1">
    <source>
        <dbReference type="ARBA" id="ARBA00000683"/>
    </source>
</evidence>
<dbReference type="Pfam" id="PF00391">
    <property type="entry name" value="PEP-utilizers"/>
    <property type="match status" value="1"/>
</dbReference>
<comment type="subcellular location">
    <subcellularLocation>
        <location evidence="3">Cytoplasm</location>
    </subcellularLocation>
</comment>
<dbReference type="RefSeq" id="WP_189041536.1">
    <property type="nucleotide sequence ID" value="NZ_BMJQ01000001.1"/>
</dbReference>
<keyword evidence="16" id="KW-1185">Reference proteome</keyword>
<dbReference type="Pfam" id="PF01590">
    <property type="entry name" value="GAF"/>
    <property type="match status" value="1"/>
</dbReference>
<dbReference type="EC" id="2.7.3.9" evidence="5"/>
<dbReference type="Gene3D" id="1.10.274.10">
    <property type="entry name" value="PtsI, HPr-binding domain"/>
    <property type="match status" value="1"/>
</dbReference>
<dbReference type="Pfam" id="PF05524">
    <property type="entry name" value="PEP-utilisers_N"/>
    <property type="match status" value="1"/>
</dbReference>
<evidence type="ECO:0000256" key="6">
    <source>
        <dbReference type="ARBA" id="ARBA00022448"/>
    </source>
</evidence>
<keyword evidence="7" id="KW-0963">Cytoplasm</keyword>
<dbReference type="InterPro" id="IPR008731">
    <property type="entry name" value="PTS_EIN"/>
</dbReference>
<reference evidence="15" key="2">
    <citation type="submission" date="2020-09" db="EMBL/GenBank/DDBJ databases">
        <authorList>
            <person name="Sun Q."/>
            <person name="Zhou Y."/>
        </authorList>
    </citation>
    <scope>NUCLEOTIDE SEQUENCE</scope>
    <source>
        <strain evidence="15">CGMCC 1.15725</strain>
    </source>
</reference>
<accession>A0A8J2YQ02</accession>
<dbReference type="SMART" id="SM00065">
    <property type="entry name" value="GAF"/>
    <property type="match status" value="1"/>
</dbReference>
<proteinExistence type="inferred from homology"/>
<dbReference type="GO" id="GO:0009401">
    <property type="term" value="P:phosphoenolpyruvate-dependent sugar phosphotransferase system"/>
    <property type="evidence" value="ECO:0007669"/>
    <property type="project" value="UniProtKB-KW"/>
</dbReference>
<dbReference type="EMBL" id="BMJQ01000001">
    <property type="protein sequence ID" value="GGF00143.1"/>
    <property type="molecule type" value="Genomic_DNA"/>
</dbReference>
<dbReference type="SUPFAM" id="SSF55781">
    <property type="entry name" value="GAF domain-like"/>
    <property type="match status" value="1"/>
</dbReference>
<evidence type="ECO:0000256" key="8">
    <source>
        <dbReference type="ARBA" id="ARBA00022597"/>
    </source>
</evidence>
<dbReference type="Proteomes" id="UP000646365">
    <property type="component" value="Unassembled WGS sequence"/>
</dbReference>
<evidence type="ECO:0000256" key="13">
    <source>
        <dbReference type="ARBA" id="ARBA00022842"/>
    </source>
</evidence>
<evidence type="ECO:0000256" key="3">
    <source>
        <dbReference type="ARBA" id="ARBA00004496"/>
    </source>
</evidence>
<comment type="similarity">
    <text evidence="4">Belongs to the PEP-utilizing enzyme family.</text>
</comment>
<dbReference type="GO" id="GO:0046872">
    <property type="term" value="F:metal ion binding"/>
    <property type="evidence" value="ECO:0007669"/>
    <property type="project" value="UniProtKB-KW"/>
</dbReference>
<dbReference type="NCBIfam" id="TIGR01417">
    <property type="entry name" value="PTS_I_fam"/>
    <property type="match status" value="1"/>
</dbReference>
<dbReference type="InterPro" id="IPR008279">
    <property type="entry name" value="PEP-util_enz_mobile_dom"/>
</dbReference>
<feature type="domain" description="GAF" evidence="14">
    <location>
        <begin position="26"/>
        <end position="172"/>
    </location>
</feature>
<evidence type="ECO:0000256" key="2">
    <source>
        <dbReference type="ARBA" id="ARBA00001946"/>
    </source>
</evidence>
<dbReference type="PRINTS" id="PR01736">
    <property type="entry name" value="PHPHTRNFRASE"/>
</dbReference>
<gene>
    <name evidence="15" type="ORF">GCM10011611_02160</name>
</gene>
<dbReference type="InterPro" id="IPR015813">
    <property type="entry name" value="Pyrv/PenolPyrv_kinase-like_dom"/>
</dbReference>
<evidence type="ECO:0000256" key="12">
    <source>
        <dbReference type="ARBA" id="ARBA00022777"/>
    </source>
</evidence>
<dbReference type="SUPFAM" id="SSF52009">
    <property type="entry name" value="Phosphohistidine domain"/>
    <property type="match status" value="1"/>
</dbReference>
<evidence type="ECO:0000256" key="11">
    <source>
        <dbReference type="ARBA" id="ARBA00022723"/>
    </source>
</evidence>
<dbReference type="InterPro" id="IPR006318">
    <property type="entry name" value="PTS_EI-like"/>
</dbReference>
<keyword evidence="12" id="KW-0418">Kinase</keyword>
<comment type="caution">
    <text evidence="15">The sequence shown here is derived from an EMBL/GenBank/DDBJ whole genome shotgun (WGS) entry which is preliminary data.</text>
</comment>
<evidence type="ECO:0000256" key="9">
    <source>
        <dbReference type="ARBA" id="ARBA00022679"/>
    </source>
</evidence>
<keyword evidence="10" id="KW-0598">Phosphotransferase system</keyword>
<dbReference type="InterPro" id="IPR050499">
    <property type="entry name" value="PEP-utilizing_PTS_enzyme"/>
</dbReference>
<dbReference type="InterPro" id="IPR036618">
    <property type="entry name" value="PtsI_HPr-bd_sf"/>
</dbReference>
<dbReference type="InterPro" id="IPR040442">
    <property type="entry name" value="Pyrv_kinase-like_dom_sf"/>
</dbReference>
<evidence type="ECO:0000259" key="14">
    <source>
        <dbReference type="SMART" id="SM00065"/>
    </source>
</evidence>
<keyword evidence="13" id="KW-0460">Magnesium</keyword>
<dbReference type="Gene3D" id="3.50.30.10">
    <property type="entry name" value="Phosphohistidine domain"/>
    <property type="match status" value="1"/>
</dbReference>
<comment type="catalytic activity">
    <reaction evidence="1">
        <text>L-histidyl-[protein] + phosphoenolpyruvate = N(pros)-phospho-L-histidyl-[protein] + pyruvate</text>
        <dbReference type="Rhea" id="RHEA:23880"/>
        <dbReference type="Rhea" id="RHEA-COMP:9745"/>
        <dbReference type="Rhea" id="RHEA-COMP:9746"/>
        <dbReference type="ChEBI" id="CHEBI:15361"/>
        <dbReference type="ChEBI" id="CHEBI:29979"/>
        <dbReference type="ChEBI" id="CHEBI:58702"/>
        <dbReference type="ChEBI" id="CHEBI:64837"/>
        <dbReference type="EC" id="2.7.3.9"/>
    </reaction>
</comment>
<dbReference type="InterPro" id="IPR000121">
    <property type="entry name" value="PEP_util_C"/>
</dbReference>